<name>X1BD66_9ZZZZ</name>
<dbReference type="EMBL" id="BART01004358">
    <property type="protein sequence ID" value="GAG69936.1"/>
    <property type="molecule type" value="Genomic_DNA"/>
</dbReference>
<protein>
    <recommendedName>
        <fullName evidence="2">DZANK-type domain-containing protein</fullName>
    </recommendedName>
</protein>
<dbReference type="AlphaFoldDB" id="X1BD66"/>
<gene>
    <name evidence="1" type="ORF">S01H4_11012</name>
</gene>
<feature type="non-terminal residue" evidence="1">
    <location>
        <position position="1"/>
    </location>
</feature>
<evidence type="ECO:0008006" key="2">
    <source>
        <dbReference type="Google" id="ProtNLM"/>
    </source>
</evidence>
<sequence>LTTQKLRVATEVRKSHFALKGKQDSDTDELHRRLVELEDYVNNRIAILIKAHPAYPWFSRVKGVGEENIAKVVGLIDIERADTISALWKFSGRAPENGKAPKKEKGKKLSYNSQLRSMTWRLGVSLLKAGLRQKCYKCGHLFGSEHDACPKCLSAEFGQVTISNFATYYIKQKETEHQKALANGIKIIPTPKGRVCPDCAIEVKASATNYCPDCGTRLMRKVEPEGILFEGHVHNRALAKTVKLFLACLWLTWREAVKLSVTKPYSVDILGHNNFISPWEMVDR</sequence>
<accession>X1BD66</accession>
<organism evidence="1">
    <name type="scientific">marine sediment metagenome</name>
    <dbReference type="NCBI Taxonomy" id="412755"/>
    <lineage>
        <taxon>unclassified sequences</taxon>
        <taxon>metagenomes</taxon>
        <taxon>ecological metagenomes</taxon>
    </lineage>
</organism>
<reference evidence="1" key="1">
    <citation type="journal article" date="2014" name="Front. Microbiol.">
        <title>High frequency of phylogenetically diverse reductive dehalogenase-homologous genes in deep subseafloor sedimentary metagenomes.</title>
        <authorList>
            <person name="Kawai M."/>
            <person name="Futagami T."/>
            <person name="Toyoda A."/>
            <person name="Takaki Y."/>
            <person name="Nishi S."/>
            <person name="Hori S."/>
            <person name="Arai W."/>
            <person name="Tsubouchi T."/>
            <person name="Morono Y."/>
            <person name="Uchiyama I."/>
            <person name="Ito T."/>
            <person name="Fujiyama A."/>
            <person name="Inagaki F."/>
            <person name="Takami H."/>
        </authorList>
    </citation>
    <scope>NUCLEOTIDE SEQUENCE</scope>
    <source>
        <strain evidence="1">Expedition CK06-06</strain>
    </source>
</reference>
<proteinExistence type="predicted"/>
<comment type="caution">
    <text evidence="1">The sequence shown here is derived from an EMBL/GenBank/DDBJ whole genome shotgun (WGS) entry which is preliminary data.</text>
</comment>
<evidence type="ECO:0000313" key="1">
    <source>
        <dbReference type="EMBL" id="GAG69936.1"/>
    </source>
</evidence>